<evidence type="ECO:0000313" key="8">
    <source>
        <dbReference type="EMBL" id="AXX95054.1"/>
    </source>
</evidence>
<dbReference type="SUPFAM" id="SSF56024">
    <property type="entry name" value="Phospholipase D/nuclease"/>
    <property type="match status" value="1"/>
</dbReference>
<dbReference type="OrthoDB" id="9765044at2"/>
<dbReference type="Proteomes" id="UP000262582">
    <property type="component" value="Chromosome"/>
</dbReference>
<dbReference type="GO" id="GO:0016042">
    <property type="term" value="P:lipid catabolic process"/>
    <property type="evidence" value="ECO:0007669"/>
    <property type="project" value="UniProtKB-KW"/>
</dbReference>
<evidence type="ECO:0000256" key="6">
    <source>
        <dbReference type="ARBA" id="ARBA00023098"/>
    </source>
</evidence>
<keyword evidence="6" id="KW-0443">Lipid metabolism</keyword>
<comment type="catalytic activity">
    <reaction evidence="1">
        <text>a 1,2-diacyl-sn-glycero-3-phosphocholine + H2O = a 1,2-diacyl-sn-glycero-3-phosphate + choline + H(+)</text>
        <dbReference type="Rhea" id="RHEA:14445"/>
        <dbReference type="ChEBI" id="CHEBI:15354"/>
        <dbReference type="ChEBI" id="CHEBI:15377"/>
        <dbReference type="ChEBI" id="CHEBI:15378"/>
        <dbReference type="ChEBI" id="CHEBI:57643"/>
        <dbReference type="ChEBI" id="CHEBI:58608"/>
        <dbReference type="EC" id="3.1.4.4"/>
    </reaction>
</comment>
<evidence type="ECO:0000313" key="10">
    <source>
        <dbReference type="Proteomes" id="UP000262582"/>
    </source>
</evidence>
<dbReference type="RefSeq" id="WP_118917245.1">
    <property type="nucleotide sequence ID" value="NZ_CP032097.1"/>
</dbReference>
<name>A0A347U876_9BACT</name>
<dbReference type="InterPro" id="IPR051406">
    <property type="entry name" value="PLD_domain"/>
</dbReference>
<reference evidence="8 10" key="2">
    <citation type="submission" date="2018-08" db="EMBL/GenBank/DDBJ databases">
        <title>Complete genome of the Arcobacter ellisii type strain LMG 26155.</title>
        <authorList>
            <person name="Miller W.G."/>
            <person name="Yee E."/>
            <person name="Bono J.L."/>
        </authorList>
    </citation>
    <scope>NUCLEOTIDE SEQUENCE [LARGE SCALE GENOMIC DNA]</scope>
    <source>
        <strain evidence="8 10">LMG 26155</strain>
    </source>
</reference>
<keyword evidence="4" id="KW-0378">Hydrolase</keyword>
<reference evidence="9 11" key="1">
    <citation type="submission" date="2017-09" db="EMBL/GenBank/DDBJ databases">
        <title>Genomics of the genus Arcobacter.</title>
        <authorList>
            <person name="Perez-Cataluna A."/>
            <person name="Figueras M.J."/>
            <person name="Salas-Masso N."/>
        </authorList>
    </citation>
    <scope>NUCLEOTIDE SEQUENCE [LARGE SCALE GENOMIC DNA]</scope>
    <source>
        <strain evidence="9 11">CECT 7837</strain>
    </source>
</reference>
<dbReference type="EC" id="3.1.4.4" evidence="3"/>
<dbReference type="KEGG" id="aell:AELL_1391"/>
<evidence type="ECO:0000256" key="4">
    <source>
        <dbReference type="ARBA" id="ARBA00022801"/>
    </source>
</evidence>
<dbReference type="PANTHER" id="PTHR43856">
    <property type="entry name" value="CARDIOLIPIN HYDROLASE"/>
    <property type="match status" value="1"/>
</dbReference>
<dbReference type="InterPro" id="IPR025202">
    <property type="entry name" value="PLD-like_dom"/>
</dbReference>
<dbReference type="Pfam" id="PF13091">
    <property type="entry name" value="PLDc_2"/>
    <property type="match status" value="1"/>
</dbReference>
<dbReference type="Gene3D" id="3.30.870.10">
    <property type="entry name" value="Endonuclease Chain A"/>
    <property type="match status" value="1"/>
</dbReference>
<evidence type="ECO:0000256" key="3">
    <source>
        <dbReference type="ARBA" id="ARBA00012027"/>
    </source>
</evidence>
<sequence>MLKILFISLFLVLNLYSSEVFILPNDSKKAQEQISSTLLDAKFEIFIAMYNFSYKSFAKDLIKASKNGVKVTVLFDDKKTKKDDEVLDLLKENGIKTIINKDKNKMHLKVALIDSSKAIIGSTNWTKESFEENYDLIYITDDKKVIDKIVEIKEIFN</sequence>
<evidence type="ECO:0000256" key="2">
    <source>
        <dbReference type="ARBA" id="ARBA00008664"/>
    </source>
</evidence>
<dbReference type="InterPro" id="IPR001736">
    <property type="entry name" value="PLipase_D/transphosphatidylase"/>
</dbReference>
<keyword evidence="5" id="KW-0442">Lipid degradation</keyword>
<gene>
    <name evidence="8" type="ORF">AELL_1391</name>
    <name evidence="9" type="ORF">CP962_08490</name>
</gene>
<dbReference type="GO" id="GO:0016891">
    <property type="term" value="F:RNA endonuclease activity producing 5'-phosphomonoesters, hydrolytic mechanism"/>
    <property type="evidence" value="ECO:0007669"/>
    <property type="project" value="TreeGrafter"/>
</dbReference>
<evidence type="ECO:0000259" key="7">
    <source>
        <dbReference type="PROSITE" id="PS50035"/>
    </source>
</evidence>
<evidence type="ECO:0000256" key="5">
    <source>
        <dbReference type="ARBA" id="ARBA00022963"/>
    </source>
</evidence>
<dbReference type="PROSITE" id="PS50035">
    <property type="entry name" value="PLD"/>
    <property type="match status" value="1"/>
</dbReference>
<protein>
    <recommendedName>
        <fullName evidence="3">phospholipase D</fullName>
        <ecNumber evidence="3">3.1.4.4</ecNumber>
    </recommendedName>
</protein>
<evidence type="ECO:0000313" key="9">
    <source>
        <dbReference type="EMBL" id="RXI30375.1"/>
    </source>
</evidence>
<dbReference type="GO" id="GO:0006793">
    <property type="term" value="P:phosphorus metabolic process"/>
    <property type="evidence" value="ECO:0007669"/>
    <property type="project" value="UniProtKB-ARBA"/>
</dbReference>
<proteinExistence type="inferred from homology"/>
<organism evidence="9 11">
    <name type="scientific">Arcobacter ellisii</name>
    <dbReference type="NCBI Taxonomy" id="913109"/>
    <lineage>
        <taxon>Bacteria</taxon>
        <taxon>Pseudomonadati</taxon>
        <taxon>Campylobacterota</taxon>
        <taxon>Epsilonproteobacteria</taxon>
        <taxon>Campylobacterales</taxon>
        <taxon>Arcobacteraceae</taxon>
        <taxon>Arcobacter</taxon>
    </lineage>
</organism>
<evidence type="ECO:0000313" key="11">
    <source>
        <dbReference type="Proteomes" id="UP000290588"/>
    </source>
</evidence>
<dbReference type="GO" id="GO:0004630">
    <property type="term" value="F:phospholipase D activity"/>
    <property type="evidence" value="ECO:0007669"/>
    <property type="project" value="UniProtKB-EC"/>
</dbReference>
<accession>A0A347U876</accession>
<dbReference type="NCBIfam" id="NF010490">
    <property type="entry name" value="PRK13912.1-1"/>
    <property type="match status" value="1"/>
</dbReference>
<comment type="similarity">
    <text evidence="2">Belongs to the phospholipase D family.</text>
</comment>
<dbReference type="EMBL" id="CP032097">
    <property type="protein sequence ID" value="AXX95054.1"/>
    <property type="molecule type" value="Genomic_DNA"/>
</dbReference>
<dbReference type="AlphaFoldDB" id="A0A347U876"/>
<dbReference type="PANTHER" id="PTHR43856:SF1">
    <property type="entry name" value="MITOCHONDRIAL CARDIOLIPIN HYDROLASE"/>
    <property type="match status" value="1"/>
</dbReference>
<keyword evidence="10" id="KW-1185">Reference proteome</keyword>
<dbReference type="Proteomes" id="UP000290588">
    <property type="component" value="Unassembled WGS sequence"/>
</dbReference>
<feature type="domain" description="PLD phosphodiesterase" evidence="7">
    <location>
        <begin position="102"/>
        <end position="129"/>
    </location>
</feature>
<evidence type="ECO:0000256" key="1">
    <source>
        <dbReference type="ARBA" id="ARBA00000798"/>
    </source>
</evidence>
<dbReference type="EMBL" id="NXIG01000007">
    <property type="protein sequence ID" value="RXI30375.1"/>
    <property type="molecule type" value="Genomic_DNA"/>
</dbReference>